<keyword evidence="3 5" id="KW-0378">Hydrolase</keyword>
<keyword evidence="4 5" id="KW-0720">Serine protease</keyword>
<dbReference type="PANTHER" id="PTHR32060">
    <property type="entry name" value="TAIL-SPECIFIC PROTEASE"/>
    <property type="match status" value="1"/>
</dbReference>
<keyword evidence="2 5" id="KW-0645">Protease</keyword>
<dbReference type="GO" id="GO:0030288">
    <property type="term" value="C:outer membrane-bounded periplasmic space"/>
    <property type="evidence" value="ECO:0007669"/>
    <property type="project" value="TreeGrafter"/>
</dbReference>
<evidence type="ECO:0000259" key="6">
    <source>
        <dbReference type="PROSITE" id="PS50106"/>
    </source>
</evidence>
<gene>
    <name evidence="7" type="ORF">OI18_15955</name>
</gene>
<evidence type="ECO:0000256" key="1">
    <source>
        <dbReference type="ARBA" id="ARBA00009179"/>
    </source>
</evidence>
<dbReference type="InterPro" id="IPR001478">
    <property type="entry name" value="PDZ"/>
</dbReference>
<dbReference type="AlphaFoldDB" id="A0A0C1IHH9"/>
<accession>A0A0C1IHH9</accession>
<dbReference type="STRING" id="1349421.OI18_15955"/>
<evidence type="ECO:0000256" key="4">
    <source>
        <dbReference type="ARBA" id="ARBA00022825"/>
    </source>
</evidence>
<dbReference type="Gene3D" id="3.90.226.10">
    <property type="entry name" value="2-enoyl-CoA Hydratase, Chain A, domain 1"/>
    <property type="match status" value="1"/>
</dbReference>
<evidence type="ECO:0000256" key="5">
    <source>
        <dbReference type="RuleBase" id="RU004404"/>
    </source>
</evidence>
<proteinExistence type="inferred from homology"/>
<evidence type="ECO:0000313" key="7">
    <source>
        <dbReference type="EMBL" id="KIC93655.1"/>
    </source>
</evidence>
<dbReference type="SMART" id="SM00245">
    <property type="entry name" value="TSPc"/>
    <property type="match status" value="1"/>
</dbReference>
<comment type="caution">
    <text evidence="7">The sequence shown here is derived from an EMBL/GenBank/DDBJ whole genome shotgun (WGS) entry which is preliminary data.</text>
</comment>
<dbReference type="SUPFAM" id="SSF50156">
    <property type="entry name" value="PDZ domain-like"/>
    <property type="match status" value="1"/>
</dbReference>
<dbReference type="InterPro" id="IPR020992">
    <property type="entry name" value="Tail_Prtase_C"/>
</dbReference>
<dbReference type="InterPro" id="IPR004447">
    <property type="entry name" value="Peptidase_S41A"/>
</dbReference>
<name>A0A0C1IHH9_9BACT</name>
<organism evidence="7 8">
    <name type="scientific">Flavihumibacter solisilvae</name>
    <dbReference type="NCBI Taxonomy" id="1349421"/>
    <lineage>
        <taxon>Bacteria</taxon>
        <taxon>Pseudomonadati</taxon>
        <taxon>Bacteroidota</taxon>
        <taxon>Chitinophagia</taxon>
        <taxon>Chitinophagales</taxon>
        <taxon>Chitinophagaceae</taxon>
        <taxon>Flavihumibacter</taxon>
    </lineage>
</organism>
<dbReference type="EMBL" id="JSVC01000018">
    <property type="protein sequence ID" value="KIC93655.1"/>
    <property type="molecule type" value="Genomic_DNA"/>
</dbReference>
<reference evidence="7 8" key="1">
    <citation type="submission" date="2014-11" db="EMBL/GenBank/DDBJ databases">
        <title>Genome sequence of Flavihumibacter solisilvae 3-3.</title>
        <authorList>
            <person name="Zhou G."/>
            <person name="Li M."/>
            <person name="Wang G."/>
        </authorList>
    </citation>
    <scope>NUCLEOTIDE SEQUENCE [LARGE SCALE GENOMIC DNA]</scope>
    <source>
        <strain evidence="7 8">3-3</strain>
    </source>
</reference>
<dbReference type="GO" id="GO:0008236">
    <property type="term" value="F:serine-type peptidase activity"/>
    <property type="evidence" value="ECO:0007669"/>
    <property type="project" value="UniProtKB-KW"/>
</dbReference>
<dbReference type="GO" id="GO:0006508">
    <property type="term" value="P:proteolysis"/>
    <property type="evidence" value="ECO:0007669"/>
    <property type="project" value="UniProtKB-KW"/>
</dbReference>
<dbReference type="CDD" id="cd06782">
    <property type="entry name" value="cpPDZ_CPP-like"/>
    <property type="match status" value="1"/>
</dbReference>
<dbReference type="InterPro" id="IPR040573">
    <property type="entry name" value="TSP_N"/>
</dbReference>
<comment type="similarity">
    <text evidence="1 5">Belongs to the peptidase S41A family.</text>
</comment>
<dbReference type="NCBIfam" id="TIGR00225">
    <property type="entry name" value="prc"/>
    <property type="match status" value="1"/>
</dbReference>
<dbReference type="Pfam" id="PF11818">
    <property type="entry name" value="DUF3340"/>
    <property type="match status" value="1"/>
</dbReference>
<dbReference type="Pfam" id="PF03572">
    <property type="entry name" value="Peptidase_S41"/>
    <property type="match status" value="1"/>
</dbReference>
<dbReference type="InterPro" id="IPR029045">
    <property type="entry name" value="ClpP/crotonase-like_dom_sf"/>
</dbReference>
<dbReference type="CDD" id="cd07560">
    <property type="entry name" value="Peptidase_S41_CPP"/>
    <property type="match status" value="1"/>
</dbReference>
<dbReference type="Proteomes" id="UP000031408">
    <property type="component" value="Unassembled WGS sequence"/>
</dbReference>
<protein>
    <submittedName>
        <fullName evidence="7">Carboxyl-terminal protease</fullName>
    </submittedName>
</protein>
<dbReference type="InterPro" id="IPR005151">
    <property type="entry name" value="Tail-specific_protease"/>
</dbReference>
<dbReference type="SMART" id="SM00228">
    <property type="entry name" value="PDZ"/>
    <property type="match status" value="1"/>
</dbReference>
<evidence type="ECO:0000313" key="8">
    <source>
        <dbReference type="Proteomes" id="UP000031408"/>
    </source>
</evidence>
<evidence type="ECO:0000256" key="3">
    <source>
        <dbReference type="ARBA" id="ARBA00022801"/>
    </source>
</evidence>
<dbReference type="RefSeq" id="WP_039141726.1">
    <property type="nucleotide sequence ID" value="NZ_JSVC01000018.1"/>
</dbReference>
<sequence>MQKLVDFMFSKRSLPVLVIVLCCALFIGFSSSGTDRSAPPGKYEKILHNIGDILQQVHYSPKKVDDAFSKEIFAKYLPAIDGEKNIFLQSDLASLKKYETKLDDEINGGNVEFVPAVSVIFKSRVLEVEQLAKEILSKPFEFNTDESVTMDAEKLDFPKNEAERKDRWRKRLKYLVLERYSDALETQEKSKGKAGFVAKSNQELEQEARDKVTKITNRMFDRLKLKYSDDDRFNQYVNVVTNTMDPHTTFFPPVDKRYFDEQMSGRFFGIGASLREEEGNIKIASLLTGSPAWKTGELTVGDVVLKVAQGNEEAVDLTGFAVEDAVKLIRGKKGTEVKLTLRKTDGSVKVVSIIRDEIVQDETFARSAIVANGKSKVGYIFLPEFYADFDNPRGNRCAVDVAKEIIKLKEQKVDGIIMDLRSNGGGSLYDVVQMAGLFIEEGPIVQVKDRDGKPSVLKDRDKSVLYDGPLAVMVNEFSASASEIFAAAIQDYKRGVVLGSTSTYGKGTVQRNIGLDKETGMFSSNSELGTIKLTLQKFYRINGGSTQLKGVSSDIVIPDVLEKSKVREKDDPDALPWDEVSRSPYTTWKAPYDLAMVSRNSQTRVNNNPAFNLIKTNTDWLAEQNDKVYSLNLAKFRENKKKISSTVKQIETLYKLSRELDVESVPGDEDRFASDTDKLERYKAWKKNLRNDIYLDEAINAVNDMVYQKNLAQSGKQQPSSLKVKGDD</sequence>
<dbReference type="SUPFAM" id="SSF52096">
    <property type="entry name" value="ClpP/crotonase"/>
    <property type="match status" value="1"/>
</dbReference>
<dbReference type="PROSITE" id="PS50106">
    <property type="entry name" value="PDZ"/>
    <property type="match status" value="1"/>
</dbReference>
<dbReference type="GO" id="GO:0007165">
    <property type="term" value="P:signal transduction"/>
    <property type="evidence" value="ECO:0007669"/>
    <property type="project" value="TreeGrafter"/>
</dbReference>
<dbReference type="PANTHER" id="PTHR32060:SF22">
    <property type="entry name" value="CARBOXYL-TERMINAL-PROCESSING PEPTIDASE 3, CHLOROPLASTIC"/>
    <property type="match status" value="1"/>
</dbReference>
<dbReference type="Pfam" id="PF00595">
    <property type="entry name" value="PDZ"/>
    <property type="match status" value="1"/>
</dbReference>
<dbReference type="GO" id="GO:0004175">
    <property type="term" value="F:endopeptidase activity"/>
    <property type="evidence" value="ECO:0007669"/>
    <property type="project" value="TreeGrafter"/>
</dbReference>
<evidence type="ECO:0000256" key="2">
    <source>
        <dbReference type="ARBA" id="ARBA00022670"/>
    </source>
</evidence>
<dbReference type="Gene3D" id="2.30.42.10">
    <property type="match status" value="1"/>
</dbReference>
<dbReference type="InterPro" id="IPR036034">
    <property type="entry name" value="PDZ_sf"/>
</dbReference>
<keyword evidence="8" id="KW-1185">Reference proteome</keyword>
<dbReference type="Pfam" id="PF17804">
    <property type="entry name" value="TSP_NTD"/>
    <property type="match status" value="1"/>
</dbReference>
<feature type="domain" description="PDZ" evidence="6">
    <location>
        <begin position="256"/>
        <end position="330"/>
    </location>
</feature>